<name>A0A1Q9LP19_9PSEU</name>
<feature type="domain" description="Erythromycin biosynthesis protein CIII-like C-terminal" evidence="3">
    <location>
        <begin position="262"/>
        <end position="376"/>
    </location>
</feature>
<dbReference type="PANTHER" id="PTHR48050:SF13">
    <property type="entry name" value="STEROL 3-BETA-GLUCOSYLTRANSFERASE UGT80A2"/>
    <property type="match status" value="1"/>
</dbReference>
<dbReference type="AlphaFoldDB" id="A0A1Q9LP19"/>
<evidence type="ECO:0000256" key="1">
    <source>
        <dbReference type="ARBA" id="ARBA00009995"/>
    </source>
</evidence>
<keyword evidence="5" id="KW-1185">Reference proteome</keyword>
<dbReference type="FunFam" id="3.40.50.2000:FF:000072">
    <property type="entry name" value="Glycosyl transferase"/>
    <property type="match status" value="1"/>
</dbReference>
<dbReference type="STRING" id="1193682.BJP25_16130"/>
<evidence type="ECO:0000313" key="5">
    <source>
        <dbReference type="Proteomes" id="UP000186040"/>
    </source>
</evidence>
<gene>
    <name evidence="4" type="ORF">BJP25_16130</name>
</gene>
<dbReference type="InterPro" id="IPR010610">
    <property type="entry name" value="EryCIII-like_C"/>
</dbReference>
<sequence length="406" mass="43607">MSTPGHVLVNPLPAHGHVTPTLAVVAELVRRGHRVTFATTAEFADAVLATGAEPLVYDSALAGKAQPERFTADYVAREPLRCIEEGIATARVFERALAEPPDLYVYDVSTFPAGRALAQKQGRPAIQLFPVFASNEVFSFGQAQAAELDEPISAEHPAIVEFLAEVGGFVAEHGLTAGTMEFLTPCDETNLVFLPEEFQLNAWDFDDRHTFVGPCLPRERADGWAPPADGTPVVLISLGTTFNRNPDFFRRCARAFAGLPWHVVLTLGSRVRVAELGELPPNVEAHQWLPHAAVLRHASVFACHAGMGTMMEALSFGVPLVLVPPDVTEHKLNARRAAALGLGHLVSSVDSSAEEVRDAVLAAAGDARVRERVDWMRGALERAGGATRAADVVEATLARSRAATPL</sequence>
<dbReference type="OrthoDB" id="6620093at2"/>
<dbReference type="EMBL" id="MKQR01000009">
    <property type="protein sequence ID" value="OLR93770.1"/>
    <property type="molecule type" value="Genomic_DNA"/>
</dbReference>
<dbReference type="PANTHER" id="PTHR48050">
    <property type="entry name" value="STEROL 3-BETA-GLUCOSYLTRANSFERASE"/>
    <property type="match status" value="1"/>
</dbReference>
<dbReference type="Pfam" id="PF06722">
    <property type="entry name" value="EryCIII-like_C"/>
    <property type="match status" value="1"/>
</dbReference>
<dbReference type="GO" id="GO:0016758">
    <property type="term" value="F:hexosyltransferase activity"/>
    <property type="evidence" value="ECO:0007669"/>
    <property type="project" value="InterPro"/>
</dbReference>
<dbReference type="RefSeq" id="WP_075974669.1">
    <property type="nucleotide sequence ID" value="NZ_MKQR01000009.1"/>
</dbReference>
<dbReference type="Gene3D" id="3.40.50.2000">
    <property type="entry name" value="Glycogen Phosphorylase B"/>
    <property type="match status" value="2"/>
</dbReference>
<accession>A0A1Q9LP19</accession>
<comment type="similarity">
    <text evidence="1">Belongs to the UDP-glycosyltransferase family.</text>
</comment>
<organism evidence="4 5">
    <name type="scientific">Actinokineospora bangkokensis</name>
    <dbReference type="NCBI Taxonomy" id="1193682"/>
    <lineage>
        <taxon>Bacteria</taxon>
        <taxon>Bacillati</taxon>
        <taxon>Actinomycetota</taxon>
        <taxon>Actinomycetes</taxon>
        <taxon>Pseudonocardiales</taxon>
        <taxon>Pseudonocardiaceae</taxon>
        <taxon>Actinokineospora</taxon>
    </lineage>
</organism>
<dbReference type="InterPro" id="IPR002213">
    <property type="entry name" value="UDP_glucos_trans"/>
</dbReference>
<reference evidence="4 5" key="1">
    <citation type="submission" date="2016-10" db="EMBL/GenBank/DDBJ databases">
        <title>The Draft Genome Sequence of Actinokineospora bangkokensis 44EHWT reveals the biosynthetic pathway of antifungal compounds Thailandins with unusual extender unit butylmalonyl-CoA.</title>
        <authorList>
            <person name="Greule A."/>
            <person name="Intra B."/>
            <person name="Flemming S."/>
            <person name="Rommel M.G."/>
            <person name="Panbangred W."/>
            <person name="Bechthold A."/>
        </authorList>
    </citation>
    <scope>NUCLEOTIDE SEQUENCE [LARGE SCALE GENOMIC DNA]</scope>
    <source>
        <strain evidence="4 5">44EHW</strain>
    </source>
</reference>
<evidence type="ECO:0000256" key="2">
    <source>
        <dbReference type="ARBA" id="ARBA00022679"/>
    </source>
</evidence>
<dbReference type="GO" id="GO:0008194">
    <property type="term" value="F:UDP-glycosyltransferase activity"/>
    <property type="evidence" value="ECO:0007669"/>
    <property type="project" value="InterPro"/>
</dbReference>
<proteinExistence type="inferred from homology"/>
<evidence type="ECO:0000313" key="4">
    <source>
        <dbReference type="EMBL" id="OLR93770.1"/>
    </source>
</evidence>
<dbReference type="InterPro" id="IPR006326">
    <property type="entry name" value="UDPGT_MGT-like"/>
</dbReference>
<evidence type="ECO:0000259" key="3">
    <source>
        <dbReference type="Pfam" id="PF06722"/>
    </source>
</evidence>
<dbReference type="NCBIfam" id="TIGR01426">
    <property type="entry name" value="MGT"/>
    <property type="match status" value="1"/>
</dbReference>
<dbReference type="SUPFAM" id="SSF53756">
    <property type="entry name" value="UDP-Glycosyltransferase/glycogen phosphorylase"/>
    <property type="match status" value="1"/>
</dbReference>
<comment type="caution">
    <text evidence="4">The sequence shown here is derived from an EMBL/GenBank/DDBJ whole genome shotgun (WGS) entry which is preliminary data.</text>
</comment>
<keyword evidence="2" id="KW-0808">Transferase</keyword>
<dbReference type="CDD" id="cd03784">
    <property type="entry name" value="GT1_Gtf-like"/>
    <property type="match status" value="1"/>
</dbReference>
<dbReference type="GO" id="GO:0017000">
    <property type="term" value="P:antibiotic biosynthetic process"/>
    <property type="evidence" value="ECO:0007669"/>
    <property type="project" value="UniProtKB-ARBA"/>
</dbReference>
<dbReference type="Proteomes" id="UP000186040">
    <property type="component" value="Unassembled WGS sequence"/>
</dbReference>
<protein>
    <recommendedName>
        <fullName evidence="3">Erythromycin biosynthesis protein CIII-like C-terminal domain-containing protein</fullName>
    </recommendedName>
</protein>
<dbReference type="InterPro" id="IPR050426">
    <property type="entry name" value="Glycosyltransferase_28"/>
</dbReference>